<dbReference type="EMBL" id="JACGWN010000011">
    <property type="protein sequence ID" value="KAL0420485.1"/>
    <property type="molecule type" value="Genomic_DNA"/>
</dbReference>
<proteinExistence type="predicted"/>
<reference evidence="2" key="2">
    <citation type="journal article" date="2024" name="Plant">
        <title>Genomic evolution and insights into agronomic trait innovations of Sesamum species.</title>
        <authorList>
            <person name="Miao H."/>
            <person name="Wang L."/>
            <person name="Qu L."/>
            <person name="Liu H."/>
            <person name="Sun Y."/>
            <person name="Le M."/>
            <person name="Wang Q."/>
            <person name="Wei S."/>
            <person name="Zheng Y."/>
            <person name="Lin W."/>
            <person name="Duan Y."/>
            <person name="Cao H."/>
            <person name="Xiong S."/>
            <person name="Wang X."/>
            <person name="Wei L."/>
            <person name="Li C."/>
            <person name="Ma Q."/>
            <person name="Ju M."/>
            <person name="Zhao R."/>
            <person name="Li G."/>
            <person name="Mu C."/>
            <person name="Tian Q."/>
            <person name="Mei H."/>
            <person name="Zhang T."/>
            <person name="Gao T."/>
            <person name="Zhang H."/>
        </authorList>
    </citation>
    <scope>NUCLEOTIDE SEQUENCE</scope>
    <source>
        <strain evidence="2">KEN1</strain>
    </source>
</reference>
<organism evidence="2">
    <name type="scientific">Sesamum latifolium</name>
    <dbReference type="NCBI Taxonomy" id="2727402"/>
    <lineage>
        <taxon>Eukaryota</taxon>
        <taxon>Viridiplantae</taxon>
        <taxon>Streptophyta</taxon>
        <taxon>Embryophyta</taxon>
        <taxon>Tracheophyta</taxon>
        <taxon>Spermatophyta</taxon>
        <taxon>Magnoliopsida</taxon>
        <taxon>eudicotyledons</taxon>
        <taxon>Gunneridae</taxon>
        <taxon>Pentapetalae</taxon>
        <taxon>asterids</taxon>
        <taxon>lamiids</taxon>
        <taxon>Lamiales</taxon>
        <taxon>Pedaliaceae</taxon>
        <taxon>Sesamum</taxon>
    </lineage>
</organism>
<feature type="compositionally biased region" description="Polar residues" evidence="1">
    <location>
        <begin position="86"/>
        <end position="96"/>
    </location>
</feature>
<protein>
    <submittedName>
        <fullName evidence="2">Uncharacterized protein</fullName>
    </submittedName>
</protein>
<sequence>MDEKYNELTMKMQEELLRREAESKKMLEQDIEESRKREDDARRREEDARRREEVAQRRAVELEEMVCKLIQEVGYTNHRFAGGSGPNEQQDFGANH</sequence>
<evidence type="ECO:0000313" key="2">
    <source>
        <dbReference type="EMBL" id="KAL0420485.1"/>
    </source>
</evidence>
<reference evidence="2" key="1">
    <citation type="submission" date="2020-06" db="EMBL/GenBank/DDBJ databases">
        <authorList>
            <person name="Li T."/>
            <person name="Hu X."/>
            <person name="Zhang T."/>
            <person name="Song X."/>
            <person name="Zhang H."/>
            <person name="Dai N."/>
            <person name="Sheng W."/>
            <person name="Hou X."/>
            <person name="Wei L."/>
        </authorList>
    </citation>
    <scope>NUCLEOTIDE SEQUENCE</scope>
    <source>
        <strain evidence="2">KEN1</strain>
        <tissue evidence="2">Leaf</tissue>
    </source>
</reference>
<feature type="region of interest" description="Disordered" evidence="1">
    <location>
        <begin position="77"/>
        <end position="96"/>
    </location>
</feature>
<feature type="region of interest" description="Disordered" evidence="1">
    <location>
        <begin position="19"/>
        <end position="54"/>
    </location>
</feature>
<dbReference type="AlphaFoldDB" id="A0AAW2UUC0"/>
<gene>
    <name evidence="2" type="ORF">Slati_3071400</name>
</gene>
<accession>A0AAW2UUC0</accession>
<evidence type="ECO:0000256" key="1">
    <source>
        <dbReference type="SAM" id="MobiDB-lite"/>
    </source>
</evidence>
<name>A0AAW2UUC0_9LAMI</name>
<comment type="caution">
    <text evidence="2">The sequence shown here is derived from an EMBL/GenBank/DDBJ whole genome shotgun (WGS) entry which is preliminary data.</text>
</comment>